<name>A0ABR4H9V1_9EURO</name>
<proteinExistence type="predicted"/>
<sequence>MTRLQAATPQAGLPFLIIHVVPSVITQSVLGYNPQYQYLARHLWPRADRRHDDQRWLIHRLLVFSKKISFKFQHQARQVHQLAGSEEEVLTLRVNIPVTVKDLEEDSNTKNLSIQQQRAHMEKYQQYQYLFNKAMQQKNQPYAEVSADEFARQKAHDIATGQKGQAKVLSALGQVSQAMSQIYQESLL</sequence>
<protein>
    <submittedName>
        <fullName evidence="1">Uncharacterized protein</fullName>
    </submittedName>
</protein>
<evidence type="ECO:0000313" key="2">
    <source>
        <dbReference type="Proteomes" id="UP001610335"/>
    </source>
</evidence>
<gene>
    <name evidence="1" type="ORF">BDW59DRAFT_167857</name>
</gene>
<evidence type="ECO:0000313" key="1">
    <source>
        <dbReference type="EMBL" id="KAL2812244.1"/>
    </source>
</evidence>
<organism evidence="1 2">
    <name type="scientific">Aspergillus cavernicola</name>
    <dbReference type="NCBI Taxonomy" id="176166"/>
    <lineage>
        <taxon>Eukaryota</taxon>
        <taxon>Fungi</taxon>
        <taxon>Dikarya</taxon>
        <taxon>Ascomycota</taxon>
        <taxon>Pezizomycotina</taxon>
        <taxon>Eurotiomycetes</taxon>
        <taxon>Eurotiomycetidae</taxon>
        <taxon>Eurotiales</taxon>
        <taxon>Aspergillaceae</taxon>
        <taxon>Aspergillus</taxon>
        <taxon>Aspergillus subgen. Nidulantes</taxon>
    </lineage>
</organism>
<dbReference type="EMBL" id="JBFXLS010000189">
    <property type="protein sequence ID" value="KAL2812244.1"/>
    <property type="molecule type" value="Genomic_DNA"/>
</dbReference>
<reference evidence="1 2" key="1">
    <citation type="submission" date="2024-07" db="EMBL/GenBank/DDBJ databases">
        <title>Section-level genome sequencing and comparative genomics of Aspergillus sections Usti and Cavernicolus.</title>
        <authorList>
            <consortium name="Lawrence Berkeley National Laboratory"/>
            <person name="Nybo J.L."/>
            <person name="Vesth T.C."/>
            <person name="Theobald S."/>
            <person name="Frisvad J.C."/>
            <person name="Larsen T.O."/>
            <person name="Kjaerboelling I."/>
            <person name="Rothschild-Mancinelli K."/>
            <person name="Lyhne E.K."/>
            <person name="Kogle M.E."/>
            <person name="Barry K."/>
            <person name="Clum A."/>
            <person name="Na H."/>
            <person name="Ledsgaard L."/>
            <person name="Lin J."/>
            <person name="Lipzen A."/>
            <person name="Kuo A."/>
            <person name="Riley R."/>
            <person name="Mondo S."/>
            <person name="LaButti K."/>
            <person name="Haridas S."/>
            <person name="Pangalinan J."/>
            <person name="Salamov A.A."/>
            <person name="Simmons B.A."/>
            <person name="Magnuson J.K."/>
            <person name="Chen J."/>
            <person name="Drula E."/>
            <person name="Henrissat B."/>
            <person name="Wiebenga A."/>
            <person name="Lubbers R.J."/>
            <person name="Gomes A.C."/>
            <person name="Makela M.R."/>
            <person name="Stajich J."/>
            <person name="Grigoriev I.V."/>
            <person name="Mortensen U.H."/>
            <person name="De vries R.P."/>
            <person name="Baker S.E."/>
            <person name="Andersen M.R."/>
        </authorList>
    </citation>
    <scope>NUCLEOTIDE SEQUENCE [LARGE SCALE GENOMIC DNA]</scope>
    <source>
        <strain evidence="1 2">CBS 600.67</strain>
    </source>
</reference>
<keyword evidence="2" id="KW-1185">Reference proteome</keyword>
<comment type="caution">
    <text evidence="1">The sequence shown here is derived from an EMBL/GenBank/DDBJ whole genome shotgun (WGS) entry which is preliminary data.</text>
</comment>
<dbReference type="Proteomes" id="UP001610335">
    <property type="component" value="Unassembled WGS sequence"/>
</dbReference>
<accession>A0ABR4H9V1</accession>